<organism evidence="2 3">
    <name type="scientific">Prescottella equi ATCC 33707</name>
    <dbReference type="NCBI Taxonomy" id="525370"/>
    <lineage>
        <taxon>Bacteria</taxon>
        <taxon>Bacillati</taxon>
        <taxon>Actinomycetota</taxon>
        <taxon>Actinomycetes</taxon>
        <taxon>Mycobacteriales</taxon>
        <taxon>Nocardiaceae</taxon>
        <taxon>Prescottella</taxon>
    </lineage>
</organism>
<keyword evidence="3" id="KW-1185">Reference proteome</keyword>
<protein>
    <submittedName>
        <fullName evidence="2">Uncharacterized protein</fullName>
    </submittedName>
</protein>
<dbReference type="EMBL" id="ADNW02000003">
    <property type="protein sequence ID" value="EGD25986.1"/>
    <property type="molecule type" value="Genomic_DNA"/>
</dbReference>
<evidence type="ECO:0000313" key="2">
    <source>
        <dbReference type="EMBL" id="EGD25986.1"/>
    </source>
</evidence>
<gene>
    <name evidence="2" type="ORF">HMPREF0724_10540</name>
</gene>
<dbReference type="AlphaFoldDB" id="E9SWP0"/>
<accession>E9SWP0</accession>
<evidence type="ECO:0000313" key="3">
    <source>
        <dbReference type="Proteomes" id="UP000004245"/>
    </source>
</evidence>
<comment type="caution">
    <text evidence="2">The sequence shown here is derived from an EMBL/GenBank/DDBJ whole genome shotgun (WGS) entry which is preliminary data.</text>
</comment>
<name>E9SWP0_RHOHA</name>
<proteinExistence type="predicted"/>
<dbReference type="HOGENOM" id="CLU_2289451_0_0_11"/>
<reference evidence="2" key="1">
    <citation type="submission" date="2011-01" db="EMBL/GenBank/DDBJ databases">
        <authorList>
            <person name="Muzny D."/>
            <person name="Qin X."/>
            <person name="Buhay C."/>
            <person name="Dugan-Rocha S."/>
            <person name="Ding Y."/>
            <person name="Chen G."/>
            <person name="Hawes A."/>
            <person name="Holder M."/>
            <person name="Jhangiani S."/>
            <person name="Johnson A."/>
            <person name="Khan Z."/>
            <person name="Li Z."/>
            <person name="Liu W."/>
            <person name="Liu X."/>
            <person name="Perez L."/>
            <person name="Shen H."/>
            <person name="Wang Q."/>
            <person name="Watt J."/>
            <person name="Xi L."/>
            <person name="Xin Y."/>
            <person name="Zhou J."/>
            <person name="Deng J."/>
            <person name="Jiang H."/>
            <person name="Liu Y."/>
            <person name="Qu J."/>
            <person name="Song X.-Z."/>
            <person name="Zhang L."/>
            <person name="Villasana D."/>
            <person name="Johnson A."/>
            <person name="Liu J."/>
            <person name="Liyanage D."/>
            <person name="Lorensuhewa L."/>
            <person name="Robinson T."/>
            <person name="Song A."/>
            <person name="Song B.-B."/>
            <person name="Dinh H."/>
            <person name="Thornton R."/>
            <person name="Coyle M."/>
            <person name="Francisco L."/>
            <person name="Jackson L."/>
            <person name="Javaid M."/>
            <person name="Korchina V."/>
            <person name="Kovar C."/>
            <person name="Mata R."/>
            <person name="Mathew T."/>
            <person name="Ngo R."/>
            <person name="Nguyen L."/>
            <person name="Nguyen N."/>
            <person name="Okwuonu G."/>
            <person name="Ongeri F."/>
            <person name="Pham C."/>
            <person name="Simmons D."/>
            <person name="Wilczek-Boney K."/>
            <person name="Hale W."/>
            <person name="Jakkamsetti A."/>
            <person name="Pham P."/>
            <person name="Ruth R."/>
            <person name="San Lucas F."/>
            <person name="Warren J."/>
            <person name="Zhang J."/>
            <person name="Zhao Z."/>
            <person name="Zhou C."/>
            <person name="Zhu D."/>
            <person name="Lee S."/>
            <person name="Bess C."/>
            <person name="Blankenburg K."/>
            <person name="Forbes L."/>
            <person name="Fu Q."/>
            <person name="Gubbala S."/>
            <person name="Hirani K."/>
            <person name="Jayaseelan J.C."/>
            <person name="Lara F."/>
            <person name="Munidasa M."/>
            <person name="Palculict T."/>
            <person name="Patil S."/>
            <person name="Pu L.-L."/>
            <person name="Saada N."/>
            <person name="Tang L."/>
            <person name="Weissenberger G."/>
            <person name="Zhu Y."/>
            <person name="Hemphill L."/>
            <person name="Shang Y."/>
            <person name="Youmans B."/>
            <person name="Ayvaz T."/>
            <person name="Ross M."/>
            <person name="Santibanez J."/>
            <person name="Aqrawi P."/>
            <person name="Gross S."/>
            <person name="Joshi V."/>
            <person name="Fowler G."/>
            <person name="Nazareth L."/>
            <person name="Reid J."/>
            <person name="Worley K."/>
            <person name="Petrosino J."/>
            <person name="Highlander S."/>
            <person name="Gibbs R."/>
        </authorList>
    </citation>
    <scope>NUCLEOTIDE SEQUENCE [LARGE SCALE GENOMIC DNA]</scope>
    <source>
        <strain evidence="2">ATCC 33707</strain>
    </source>
</reference>
<dbReference type="Proteomes" id="UP000004245">
    <property type="component" value="Unassembled WGS sequence"/>
</dbReference>
<sequence>MSTANTCENCESARFGTATRSFLECILLSRSGQWLRGKWTVRSANTAPAVHPAQSVSRLRTGAPGRRRDRPQGWPTTTPAPRATHGAGVRIHFSYAWIGGS</sequence>
<evidence type="ECO:0000256" key="1">
    <source>
        <dbReference type="SAM" id="MobiDB-lite"/>
    </source>
</evidence>
<feature type="region of interest" description="Disordered" evidence="1">
    <location>
        <begin position="50"/>
        <end position="85"/>
    </location>
</feature>